<dbReference type="STRING" id="1125847.NT26_0689"/>
<evidence type="ECO:0000313" key="1">
    <source>
        <dbReference type="EMBL" id="CCF18413.1"/>
    </source>
</evidence>
<dbReference type="AlphaFoldDB" id="L0NBC3"/>
<organism evidence="1 2">
    <name type="scientific">Pseudorhizobium banfieldiae</name>
    <dbReference type="NCBI Taxonomy" id="1125847"/>
    <lineage>
        <taxon>Bacteria</taxon>
        <taxon>Pseudomonadati</taxon>
        <taxon>Pseudomonadota</taxon>
        <taxon>Alphaproteobacteria</taxon>
        <taxon>Hyphomicrobiales</taxon>
        <taxon>Rhizobiaceae</taxon>
        <taxon>Rhizobium/Agrobacterium group</taxon>
        <taxon>Pseudorhizobium</taxon>
    </lineage>
</organism>
<accession>L0NBC3</accession>
<dbReference type="Proteomes" id="UP000010792">
    <property type="component" value="Chromosome"/>
</dbReference>
<protein>
    <submittedName>
        <fullName evidence="1">Uncharacterized protein</fullName>
    </submittedName>
</protein>
<name>L0NBC3_9HYPH</name>
<reference evidence="1 2" key="1">
    <citation type="journal article" date="2013" name="Genome Biol. Evol.">
        <title>Life in an arsenic-containing gold mine: genome and physiology of the autotrophic arsenite-oxidizing bacterium rhizobium sp. NT-26.</title>
        <authorList>
            <person name="Andres J."/>
            <person name="Arsene-Ploetze F."/>
            <person name="Barbe V."/>
            <person name="Brochier-Armanet C."/>
            <person name="Cleiss-Arnold J."/>
            <person name="Coppee J.Y."/>
            <person name="Dillies M.A."/>
            <person name="Geist"/>
            <person name="L"/>
            <person name="Joublin A."/>
            <person name="Koechler S."/>
            <person name="Lassalle F."/>
            <person name="Marchal M."/>
            <person name="Medigue C."/>
            <person name="Muller D."/>
            <person name="Nesme X."/>
            <person name="Plewniak F."/>
            <person name="Proux C."/>
            <person name="Ramirez-Bahena M.H."/>
            <person name="Schenowitz C."/>
            <person name="Sismeiro O."/>
            <person name="Vallenet D."/>
            <person name="Santini J.M."/>
            <person name="Bertin P.N."/>
        </authorList>
    </citation>
    <scope>NUCLEOTIDE SEQUENCE [LARGE SCALE GENOMIC DNA]</scope>
    <source>
        <strain evidence="1 2">NT-26</strain>
    </source>
</reference>
<sequence>MVSEFRVLDLIDMKTDGPVMQRQEMSEQLHAKASED</sequence>
<dbReference type="KEGG" id="rht:NT26_0689"/>
<proteinExistence type="predicted"/>
<gene>
    <name evidence="1" type="ORF">NT26_0689</name>
</gene>
<keyword evidence="2" id="KW-1185">Reference proteome</keyword>
<evidence type="ECO:0000313" key="2">
    <source>
        <dbReference type="Proteomes" id="UP000010792"/>
    </source>
</evidence>
<dbReference type="EMBL" id="FO082820">
    <property type="protein sequence ID" value="CCF18413.1"/>
    <property type="molecule type" value="Genomic_DNA"/>
</dbReference>